<keyword evidence="6 9" id="KW-1133">Transmembrane helix</keyword>
<organism evidence="12 13">
    <name type="scientific">Volvox reticuliferus</name>
    <dbReference type="NCBI Taxonomy" id="1737510"/>
    <lineage>
        <taxon>Eukaryota</taxon>
        <taxon>Viridiplantae</taxon>
        <taxon>Chlorophyta</taxon>
        <taxon>core chlorophytes</taxon>
        <taxon>Chlorophyceae</taxon>
        <taxon>CS clade</taxon>
        <taxon>Chlamydomonadales</taxon>
        <taxon>Volvocaceae</taxon>
        <taxon>Volvox</taxon>
    </lineage>
</organism>
<dbReference type="OrthoDB" id="548221at2759"/>
<feature type="transmembrane region" description="Helical" evidence="9">
    <location>
        <begin position="246"/>
        <end position="268"/>
    </location>
</feature>
<comment type="subcellular location">
    <subcellularLocation>
        <location evidence="1">Membrane</location>
        <topology evidence="1">Multi-pass membrane protein</topology>
    </subcellularLocation>
</comment>
<dbReference type="GO" id="GO:0008374">
    <property type="term" value="F:O-acyltransferase activity"/>
    <property type="evidence" value="ECO:0007669"/>
    <property type="project" value="InterPro"/>
</dbReference>
<protein>
    <recommendedName>
        <fullName evidence="10">Wax synthase domain-containing protein</fullName>
    </recommendedName>
</protein>
<dbReference type="Pfam" id="PF13813">
    <property type="entry name" value="MBOAT_2"/>
    <property type="match status" value="1"/>
</dbReference>
<comment type="pathway">
    <text evidence="2">Secondary metabolite biosynthesis.</text>
</comment>
<dbReference type="GO" id="GO:0006629">
    <property type="term" value="P:lipid metabolic process"/>
    <property type="evidence" value="ECO:0007669"/>
    <property type="project" value="InterPro"/>
</dbReference>
<evidence type="ECO:0000256" key="7">
    <source>
        <dbReference type="ARBA" id="ARBA00023136"/>
    </source>
</evidence>
<keyword evidence="4" id="KW-0808">Transferase</keyword>
<dbReference type="Proteomes" id="UP000747110">
    <property type="component" value="Unassembled WGS sequence"/>
</dbReference>
<dbReference type="EMBL" id="BNCP01000018">
    <property type="protein sequence ID" value="GIL80313.1"/>
    <property type="molecule type" value="Genomic_DNA"/>
</dbReference>
<feature type="transmembrane region" description="Helical" evidence="9">
    <location>
        <begin position="689"/>
        <end position="707"/>
    </location>
</feature>
<feature type="compositionally biased region" description="Low complexity" evidence="8">
    <location>
        <begin position="311"/>
        <end position="340"/>
    </location>
</feature>
<reference evidence="12" key="1">
    <citation type="journal article" date="2021" name="Proc. Natl. Acad. Sci. U.S.A.">
        <title>Three genomes in the algal genus Volvox reveal the fate of a haploid sex-determining region after a transition to homothallism.</title>
        <authorList>
            <person name="Yamamoto K."/>
            <person name="Hamaji T."/>
            <person name="Kawai-Toyooka H."/>
            <person name="Matsuzaki R."/>
            <person name="Takahashi F."/>
            <person name="Nishimura Y."/>
            <person name="Kawachi M."/>
            <person name="Noguchi H."/>
            <person name="Minakuchi Y."/>
            <person name="Umen J.G."/>
            <person name="Toyoda A."/>
            <person name="Nozaki H."/>
        </authorList>
    </citation>
    <scope>NUCLEOTIDE SEQUENCE</scope>
    <source>
        <strain evidence="12">NIES-3785</strain>
        <strain evidence="11">NIES-3786</strain>
    </source>
</reference>
<feature type="compositionally biased region" description="Polar residues" evidence="8">
    <location>
        <begin position="145"/>
        <end position="164"/>
    </location>
</feature>
<dbReference type="InterPro" id="IPR032805">
    <property type="entry name" value="Wax_synthase_dom"/>
</dbReference>
<dbReference type="Proteomes" id="UP000722791">
    <property type="component" value="Unassembled WGS sequence"/>
</dbReference>
<evidence type="ECO:0000256" key="5">
    <source>
        <dbReference type="ARBA" id="ARBA00022692"/>
    </source>
</evidence>
<feature type="transmembrane region" description="Helical" evidence="9">
    <location>
        <begin position="592"/>
        <end position="615"/>
    </location>
</feature>
<dbReference type="GO" id="GO:0016020">
    <property type="term" value="C:membrane"/>
    <property type="evidence" value="ECO:0007669"/>
    <property type="project" value="UniProtKB-SubCell"/>
</dbReference>
<dbReference type="EMBL" id="BNCQ01000026">
    <property type="protein sequence ID" value="GIM08003.1"/>
    <property type="molecule type" value="Genomic_DNA"/>
</dbReference>
<evidence type="ECO:0000259" key="10">
    <source>
        <dbReference type="Pfam" id="PF13813"/>
    </source>
</evidence>
<evidence type="ECO:0000256" key="8">
    <source>
        <dbReference type="SAM" id="MobiDB-lite"/>
    </source>
</evidence>
<proteinExistence type="inferred from homology"/>
<accession>A0A8J4GIS9</accession>
<evidence type="ECO:0000313" key="12">
    <source>
        <dbReference type="EMBL" id="GIM08003.1"/>
    </source>
</evidence>
<evidence type="ECO:0000256" key="1">
    <source>
        <dbReference type="ARBA" id="ARBA00004141"/>
    </source>
</evidence>
<comment type="caution">
    <text evidence="12">The sequence shown here is derived from an EMBL/GenBank/DDBJ whole genome shotgun (WGS) entry which is preliminary data.</text>
</comment>
<sequence>MLGTRLDFTSGPTAWHGLSLVDVPPLETAWCFAVAFLIFILHWAIYRFFLHGLRSYPLRCFLAGVLVISYILAVSYFHPCRPYWIRELSVMLSQLFAWKVADMALLRYEEPLPYGFLSWLLFDVLVLRPPLLVLPHTFHLTNPSTTPAVPENLTTATTTSQHPSAQLHRRRRSDGVRRRTHHHRSIHPSAGDSMRRGQPDELPLQLPPPPPPAAAEHLAWRCRRNECTTAKVPKPQLTQSCTKPPVVALTASLSPAVVAAGGAAVAVVSSSRRRRRVSATASGDFSVRQQANDKMPYIAKERSDGIGDGSSGVCSSRSSNGGARVGSSDTYSSITSSSTGSEGGCSIGGDGCSGGGGGDAAKSRGTITMVTPTSKAAGIERFRMAVAASWGPMRDFLWTYNACEAINAFLMHRRSEDILEAPLPVQVWLSACFATTLYLHLSYFFYSMEMLWLIGFALGYGCQVGRWGPLFNSPTQSTSPVDFWNNRWHQAFRWWWTRLVFNPVRSVLHKALDRLELPESSHGGGSGGGNQRSANGFHNGALPSSGRSAAAAAATETSTVAVGDGGGLVRRVSHSKRHSSLASWLRSHRRTLLVAIPTVAVFAFSAVFHETLLWINFGKPTGEQAAFFMIHAGLVLLQRGIEKSAPKLTDKFTAAVPAPLRAAVFMSTTALTSVLFFRPWFRSSYHRELRVLLYGPAGWAVRVWILGMPPTQARLFW</sequence>
<feature type="region of interest" description="Disordered" evidence="8">
    <location>
        <begin position="145"/>
        <end position="215"/>
    </location>
</feature>
<feature type="region of interest" description="Disordered" evidence="8">
    <location>
        <begin position="301"/>
        <end position="346"/>
    </location>
</feature>
<feature type="transmembrane region" description="Helical" evidence="9">
    <location>
        <begin position="27"/>
        <end position="46"/>
    </location>
</feature>
<keyword evidence="7 9" id="KW-0472">Membrane</keyword>
<evidence type="ECO:0000313" key="11">
    <source>
        <dbReference type="EMBL" id="GIL80313.1"/>
    </source>
</evidence>
<evidence type="ECO:0000256" key="3">
    <source>
        <dbReference type="ARBA" id="ARBA00007282"/>
    </source>
</evidence>
<feature type="transmembrane region" description="Helical" evidence="9">
    <location>
        <begin position="658"/>
        <end position="677"/>
    </location>
</feature>
<keyword evidence="14" id="KW-1185">Reference proteome</keyword>
<name>A0A8J4GIS9_9CHLO</name>
<evidence type="ECO:0000313" key="14">
    <source>
        <dbReference type="Proteomes" id="UP000747110"/>
    </source>
</evidence>
<feature type="domain" description="Wax synthase" evidence="10">
    <location>
        <begin position="467"/>
        <end position="512"/>
    </location>
</feature>
<feature type="region of interest" description="Disordered" evidence="8">
    <location>
        <begin position="519"/>
        <end position="538"/>
    </location>
</feature>
<dbReference type="AlphaFoldDB" id="A0A8J4GIS9"/>
<evidence type="ECO:0000256" key="6">
    <source>
        <dbReference type="ARBA" id="ARBA00022989"/>
    </source>
</evidence>
<evidence type="ECO:0000256" key="2">
    <source>
        <dbReference type="ARBA" id="ARBA00005179"/>
    </source>
</evidence>
<dbReference type="PANTHER" id="PTHR31595">
    <property type="entry name" value="LONG-CHAIN-ALCOHOL O-FATTY-ACYLTRANSFERASE 3-RELATED"/>
    <property type="match status" value="1"/>
</dbReference>
<feature type="compositionally biased region" description="Basic residues" evidence="8">
    <location>
        <begin position="167"/>
        <end position="186"/>
    </location>
</feature>
<dbReference type="PANTHER" id="PTHR31595:SF57">
    <property type="entry name" value="OS04G0481900 PROTEIN"/>
    <property type="match status" value="1"/>
</dbReference>
<gene>
    <name evidence="11" type="ORF">Vretifemale_9540</name>
    <name evidence="12" type="ORF">Vretimale_12061</name>
</gene>
<evidence type="ECO:0000313" key="13">
    <source>
        <dbReference type="Proteomes" id="UP000722791"/>
    </source>
</evidence>
<dbReference type="InterPro" id="IPR044851">
    <property type="entry name" value="Wax_synthase"/>
</dbReference>
<keyword evidence="5 9" id="KW-0812">Transmembrane</keyword>
<feature type="transmembrane region" description="Helical" evidence="9">
    <location>
        <begin position="58"/>
        <end position="77"/>
    </location>
</feature>
<evidence type="ECO:0000256" key="9">
    <source>
        <dbReference type="SAM" id="Phobius"/>
    </source>
</evidence>
<comment type="similarity">
    <text evidence="3">Belongs to the wax synthase family.</text>
</comment>
<evidence type="ECO:0000256" key="4">
    <source>
        <dbReference type="ARBA" id="ARBA00022679"/>
    </source>
</evidence>